<dbReference type="RefSeq" id="WP_231061237.1">
    <property type="nucleotide sequence ID" value="NZ_JAJNOR010000001.1"/>
</dbReference>
<comment type="similarity">
    <text evidence="1 6">Belongs to the asparaginase 1 family.</text>
</comment>
<sequence length="324" mass="35253">MKKVYILATGGTISAAGEEGKTSGYRDGKFDVHELLESIKGVGEIAALEGEQILNISSDDITCRNWIALAKRVNQLAEDPSIDGFVITHGTNTMEETAYFLNLTVKTKKPVVLTGSMRPATANSADGPQNLYEAVSLAASEEAEGKGVLVVFADGIFSADRVQKVNCFRPAAFDGKDFGCIGYMQDSVPRFLQLPVKKHTVDTEFTVKGVDMLPKVEIAYFYADADPGILEFLASRAQGLILAGAGSGLMSKSWKQEIRKLSERIPIVRTTRVGNGMVSQDHCDEELMTIPGQTLIPVKARILLSLALLRTSGRDELQNIFQLY</sequence>
<evidence type="ECO:0000256" key="4">
    <source>
        <dbReference type="PIRSR" id="PIRSR001220-1"/>
    </source>
</evidence>
<comment type="caution">
    <text evidence="9">The sequence shown here is derived from an EMBL/GenBank/DDBJ whole genome shotgun (WGS) entry which is preliminary data.</text>
</comment>
<dbReference type="PIRSF" id="PIRSF001220">
    <property type="entry name" value="L-ASNase_gatD"/>
    <property type="match status" value="1"/>
</dbReference>
<dbReference type="EMBL" id="JAJNOR010000001">
    <property type="protein sequence ID" value="MCD2491295.1"/>
    <property type="molecule type" value="Genomic_DNA"/>
</dbReference>
<dbReference type="InterPro" id="IPR037152">
    <property type="entry name" value="L-asparaginase_N_sf"/>
</dbReference>
<dbReference type="InterPro" id="IPR006034">
    <property type="entry name" value="Asparaginase/glutaminase-like"/>
</dbReference>
<dbReference type="GO" id="GO:0006528">
    <property type="term" value="P:asparagine metabolic process"/>
    <property type="evidence" value="ECO:0007669"/>
    <property type="project" value="InterPro"/>
</dbReference>
<evidence type="ECO:0000256" key="6">
    <source>
        <dbReference type="RuleBase" id="RU004456"/>
    </source>
</evidence>
<dbReference type="PANTHER" id="PTHR11707">
    <property type="entry name" value="L-ASPARAGINASE"/>
    <property type="match status" value="1"/>
</dbReference>
<dbReference type="SMART" id="SM00870">
    <property type="entry name" value="Asparaginase"/>
    <property type="match status" value="1"/>
</dbReference>
<dbReference type="PIRSF" id="PIRSF500176">
    <property type="entry name" value="L_ASNase"/>
    <property type="match status" value="1"/>
</dbReference>
<dbReference type="FunFam" id="3.40.50.1170:FF:000001">
    <property type="entry name" value="L-asparaginase 2"/>
    <property type="match status" value="1"/>
</dbReference>
<evidence type="ECO:0000313" key="9">
    <source>
        <dbReference type="EMBL" id="MCD2491295.1"/>
    </source>
</evidence>
<dbReference type="Pfam" id="PF00710">
    <property type="entry name" value="Asparaginase"/>
    <property type="match status" value="1"/>
</dbReference>
<gene>
    <name evidence="9" type="ORF">LQE92_01465</name>
</gene>
<proteinExistence type="inferred from homology"/>
<dbReference type="EC" id="3.5.1.1" evidence="2"/>
<feature type="active site" evidence="5">
    <location>
        <position position="12"/>
    </location>
</feature>
<dbReference type="PROSITE" id="PS00144">
    <property type="entry name" value="ASN_GLN_ASE_1"/>
    <property type="match status" value="1"/>
</dbReference>
<dbReference type="SUPFAM" id="SSF53774">
    <property type="entry name" value="Glutaminase/Asparaginase"/>
    <property type="match status" value="1"/>
</dbReference>
<evidence type="ECO:0000259" key="8">
    <source>
        <dbReference type="Pfam" id="PF17763"/>
    </source>
</evidence>
<evidence type="ECO:0000256" key="1">
    <source>
        <dbReference type="ARBA" id="ARBA00010518"/>
    </source>
</evidence>
<dbReference type="CDD" id="cd08964">
    <property type="entry name" value="L-asparaginase_II"/>
    <property type="match status" value="1"/>
</dbReference>
<dbReference type="InterPro" id="IPR027474">
    <property type="entry name" value="L-asparaginase_N"/>
</dbReference>
<feature type="domain" description="Asparaginase/glutaminase C-terminal" evidence="8">
    <location>
        <begin position="215"/>
        <end position="321"/>
    </location>
</feature>
<dbReference type="InterPro" id="IPR027473">
    <property type="entry name" value="L-asparaginase_C"/>
</dbReference>
<accession>A0AAP2RI45</accession>
<feature type="domain" description="L-asparaginase N-terminal" evidence="7">
    <location>
        <begin position="3"/>
        <end position="190"/>
    </location>
</feature>
<dbReference type="InterPro" id="IPR036152">
    <property type="entry name" value="Asp/glu_Ase-like_sf"/>
</dbReference>
<keyword evidence="3" id="KW-0378">Hydrolase</keyword>
<evidence type="ECO:0000256" key="3">
    <source>
        <dbReference type="ARBA" id="ARBA00022801"/>
    </source>
</evidence>
<dbReference type="Pfam" id="PF17763">
    <property type="entry name" value="Asparaginase_C"/>
    <property type="match status" value="1"/>
</dbReference>
<dbReference type="Proteomes" id="UP001299265">
    <property type="component" value="Unassembled WGS sequence"/>
</dbReference>
<dbReference type="PROSITE" id="PS51732">
    <property type="entry name" value="ASN_GLN_ASE_3"/>
    <property type="match status" value="1"/>
</dbReference>
<dbReference type="PRINTS" id="PR00139">
    <property type="entry name" value="ASNGLNASE"/>
</dbReference>
<dbReference type="InterPro" id="IPR040919">
    <property type="entry name" value="Asparaginase_C"/>
</dbReference>
<protein>
    <recommendedName>
        <fullName evidence="2">asparaginase</fullName>
        <ecNumber evidence="2">3.5.1.1</ecNumber>
    </recommendedName>
</protein>
<dbReference type="NCBIfam" id="TIGR00520">
    <property type="entry name" value="asnASE_II"/>
    <property type="match status" value="1"/>
</dbReference>
<reference evidence="9 10" key="1">
    <citation type="submission" date="2021-11" db="EMBL/GenBank/DDBJ databases">
        <title>Lacrimispora sp. nov. NSJ-141 isolated from human feces.</title>
        <authorList>
            <person name="Abdugheni R."/>
        </authorList>
    </citation>
    <scope>NUCLEOTIDE SEQUENCE [LARGE SCALE GENOMIC DNA]</scope>
    <source>
        <strain evidence="9 10">NSJ-141</strain>
    </source>
</reference>
<name>A0AAP2RI45_9FIRM</name>
<keyword evidence="10" id="KW-1185">Reference proteome</keyword>
<dbReference type="AlphaFoldDB" id="A0AAP2RI45"/>
<dbReference type="GO" id="GO:0004067">
    <property type="term" value="F:asparaginase activity"/>
    <property type="evidence" value="ECO:0007669"/>
    <property type="project" value="UniProtKB-UniRule"/>
</dbReference>
<evidence type="ECO:0000313" key="10">
    <source>
        <dbReference type="Proteomes" id="UP001299265"/>
    </source>
</evidence>
<dbReference type="InterPro" id="IPR004550">
    <property type="entry name" value="AsnASE_II"/>
</dbReference>
<dbReference type="InterPro" id="IPR020827">
    <property type="entry name" value="Asparaginase/glutaminase_AS1"/>
</dbReference>
<dbReference type="PANTHER" id="PTHR11707:SF28">
    <property type="entry name" value="60 KDA LYSOPHOSPHOLIPASE"/>
    <property type="match status" value="1"/>
</dbReference>
<organism evidence="9 10">
    <name type="scientific">Lientehia hominis</name>
    <dbReference type="NCBI Taxonomy" id="2897778"/>
    <lineage>
        <taxon>Bacteria</taxon>
        <taxon>Bacillati</taxon>
        <taxon>Bacillota</taxon>
        <taxon>Clostridia</taxon>
        <taxon>Lachnospirales</taxon>
        <taxon>Lachnospiraceae</taxon>
        <taxon>Lientehia</taxon>
    </lineage>
</organism>
<dbReference type="SFLD" id="SFLDS00057">
    <property type="entry name" value="Glutaminase/Asparaginase"/>
    <property type="match status" value="1"/>
</dbReference>
<evidence type="ECO:0000256" key="2">
    <source>
        <dbReference type="ARBA" id="ARBA00012920"/>
    </source>
</evidence>
<evidence type="ECO:0000259" key="7">
    <source>
        <dbReference type="Pfam" id="PF00710"/>
    </source>
</evidence>
<dbReference type="Gene3D" id="3.40.50.1170">
    <property type="entry name" value="L-asparaginase, N-terminal domain"/>
    <property type="match status" value="1"/>
</dbReference>
<evidence type="ECO:0000256" key="5">
    <source>
        <dbReference type="PROSITE-ProRule" id="PRU10099"/>
    </source>
</evidence>
<dbReference type="Gene3D" id="3.40.50.40">
    <property type="match status" value="1"/>
</dbReference>
<feature type="active site" description="O-isoaspartyl threonine intermediate" evidence="4">
    <location>
        <position position="12"/>
    </location>
</feature>